<feature type="domain" description="Calcineurin-like phosphoesterase" evidence="1">
    <location>
        <begin position="9"/>
        <end position="136"/>
    </location>
</feature>
<dbReference type="Proteomes" id="UP000032046">
    <property type="component" value="Unassembled WGS sequence"/>
</dbReference>
<keyword evidence="3" id="KW-1185">Reference proteome</keyword>
<evidence type="ECO:0000259" key="1">
    <source>
        <dbReference type="Pfam" id="PF00149"/>
    </source>
</evidence>
<organism evidence="2 3">
    <name type="scientific">Prevotella pectinovora</name>
    <dbReference type="NCBI Taxonomy" id="1602169"/>
    <lineage>
        <taxon>Bacteria</taxon>
        <taxon>Pseudomonadati</taxon>
        <taxon>Bacteroidota</taxon>
        <taxon>Bacteroidia</taxon>
        <taxon>Bacteroidales</taxon>
        <taxon>Prevotellaceae</taxon>
        <taxon>Prevotella</taxon>
    </lineage>
</organism>
<dbReference type="AlphaFoldDB" id="A0A0D0IVA5"/>
<dbReference type="Pfam" id="PF00149">
    <property type="entry name" value="Metallophos"/>
    <property type="match status" value="1"/>
</dbReference>
<dbReference type="InterPro" id="IPR029052">
    <property type="entry name" value="Metallo-depent_PP-like"/>
</dbReference>
<name>A0A0D0IVA5_9BACT</name>
<reference evidence="2 3" key="1">
    <citation type="submission" date="2015-01" db="EMBL/GenBank/DDBJ databases">
        <title>Comparative genomics of non-oral Prevotella species.</title>
        <authorList>
            <person name="Accetto T."/>
            <person name="Nograsek B."/>
            <person name="Avgustin G."/>
        </authorList>
    </citation>
    <scope>NUCLEOTIDE SEQUENCE [LARGE SCALE GENOMIC DNA]</scope>
    <source>
        <strain evidence="2 3">P5-119</strain>
    </source>
</reference>
<protein>
    <recommendedName>
        <fullName evidence="1">Calcineurin-like phosphoesterase domain-containing protein</fullName>
    </recommendedName>
</protein>
<evidence type="ECO:0000313" key="3">
    <source>
        <dbReference type="Proteomes" id="UP000032046"/>
    </source>
</evidence>
<dbReference type="STRING" id="1602171.ST44_04705"/>
<sequence>MPKNARQRPIVVIGDVHGLTTWKDVVKNHQGSQFVFLGDYCDPYEDIEPDELIKNLRSIIQFKKRHPNDVILLLGNHDMHYLSEDFVTCTRYDERIAPRIKRILTSNRDLFQYAWQQGKMLFTHAGVSDGWFRNDFHGDSSKNCSIADQLNNPTQEQFVAMGEVGFWRGGPYEYGGIFWADIDETKDNPLKGYHQFVGHSRVDSIKSAKIDDETTITYCDCLYNDQYLVINRQNMN</sequence>
<accession>A0A0D0IVA5</accession>
<proteinExistence type="predicted"/>
<dbReference type="OrthoDB" id="9808081at2"/>
<dbReference type="GO" id="GO:0016787">
    <property type="term" value="F:hydrolase activity"/>
    <property type="evidence" value="ECO:0007669"/>
    <property type="project" value="InterPro"/>
</dbReference>
<dbReference type="RefSeq" id="WP_042518506.1">
    <property type="nucleotide sequence ID" value="NZ_JXQI01000068.1"/>
</dbReference>
<dbReference type="Gene3D" id="3.60.21.10">
    <property type="match status" value="1"/>
</dbReference>
<evidence type="ECO:0000313" key="2">
    <source>
        <dbReference type="EMBL" id="KIP63212.1"/>
    </source>
</evidence>
<dbReference type="EMBL" id="JXQK01000046">
    <property type="protein sequence ID" value="KIP63212.1"/>
    <property type="molecule type" value="Genomic_DNA"/>
</dbReference>
<gene>
    <name evidence="2" type="ORF">ST44_04705</name>
</gene>
<dbReference type="InterPro" id="IPR004843">
    <property type="entry name" value="Calcineurin-like_PHP"/>
</dbReference>
<dbReference type="SUPFAM" id="SSF56300">
    <property type="entry name" value="Metallo-dependent phosphatases"/>
    <property type="match status" value="1"/>
</dbReference>
<comment type="caution">
    <text evidence="2">The sequence shown here is derived from an EMBL/GenBank/DDBJ whole genome shotgun (WGS) entry which is preliminary data.</text>
</comment>